<feature type="region of interest" description="Disordered" evidence="8">
    <location>
        <begin position="1"/>
        <end position="60"/>
    </location>
</feature>
<feature type="compositionally biased region" description="Acidic residues" evidence="8">
    <location>
        <begin position="51"/>
        <end position="60"/>
    </location>
</feature>
<gene>
    <name evidence="11" type="ORF">BCR42DRAFT_414329</name>
</gene>
<feature type="domain" description="Helicase C-terminal" evidence="10">
    <location>
        <begin position="614"/>
        <end position="761"/>
    </location>
</feature>
<dbReference type="Pfam" id="PF00271">
    <property type="entry name" value="Helicase_C"/>
    <property type="match status" value="1"/>
</dbReference>
<dbReference type="PROSITE" id="PS00039">
    <property type="entry name" value="DEAD_ATP_HELICASE"/>
    <property type="match status" value="1"/>
</dbReference>
<dbReference type="CDD" id="cd18787">
    <property type="entry name" value="SF2_C_DEAD"/>
    <property type="match status" value="1"/>
</dbReference>
<dbReference type="OrthoDB" id="4310724at2759"/>
<organism evidence="11 12">
    <name type="scientific">Absidia repens</name>
    <dbReference type="NCBI Taxonomy" id="90262"/>
    <lineage>
        <taxon>Eukaryota</taxon>
        <taxon>Fungi</taxon>
        <taxon>Fungi incertae sedis</taxon>
        <taxon>Mucoromycota</taxon>
        <taxon>Mucoromycotina</taxon>
        <taxon>Mucoromycetes</taxon>
        <taxon>Mucorales</taxon>
        <taxon>Cunninghamellaceae</taxon>
        <taxon>Absidia</taxon>
    </lineage>
</organism>
<name>A0A1X2IJ01_9FUNG</name>
<evidence type="ECO:0000256" key="3">
    <source>
        <dbReference type="ARBA" id="ARBA00022801"/>
    </source>
</evidence>
<dbReference type="Pfam" id="PF00270">
    <property type="entry name" value="DEAD"/>
    <property type="match status" value="1"/>
</dbReference>
<keyword evidence="12" id="KW-1185">Reference proteome</keyword>
<keyword evidence="2" id="KW-0547">Nucleotide-binding</keyword>
<evidence type="ECO:0000256" key="8">
    <source>
        <dbReference type="SAM" id="MobiDB-lite"/>
    </source>
</evidence>
<dbReference type="GO" id="GO:0016787">
    <property type="term" value="F:hydrolase activity"/>
    <property type="evidence" value="ECO:0007669"/>
    <property type="project" value="UniProtKB-KW"/>
</dbReference>
<dbReference type="Gene3D" id="3.40.50.300">
    <property type="entry name" value="P-loop containing nucleotide triphosphate hydrolases"/>
    <property type="match status" value="2"/>
</dbReference>
<comment type="catalytic activity">
    <reaction evidence="7">
        <text>ATP + H2O = ADP + phosphate + H(+)</text>
        <dbReference type="Rhea" id="RHEA:13065"/>
        <dbReference type="ChEBI" id="CHEBI:15377"/>
        <dbReference type="ChEBI" id="CHEBI:15378"/>
        <dbReference type="ChEBI" id="CHEBI:30616"/>
        <dbReference type="ChEBI" id="CHEBI:43474"/>
        <dbReference type="ChEBI" id="CHEBI:456216"/>
        <dbReference type="EC" id="3.6.4.13"/>
    </reaction>
</comment>
<feature type="region of interest" description="Disordered" evidence="8">
    <location>
        <begin position="191"/>
        <end position="234"/>
    </location>
</feature>
<evidence type="ECO:0000313" key="12">
    <source>
        <dbReference type="Proteomes" id="UP000193560"/>
    </source>
</evidence>
<dbReference type="PANTHER" id="PTHR47959:SF1">
    <property type="entry name" value="ATP-DEPENDENT RNA HELICASE DBPA"/>
    <property type="match status" value="1"/>
</dbReference>
<protein>
    <recommendedName>
        <fullName evidence="1">RNA helicase</fullName>
        <ecNumber evidence="1">3.6.4.13</ecNumber>
    </recommendedName>
</protein>
<reference evidence="11 12" key="1">
    <citation type="submission" date="2016-07" db="EMBL/GenBank/DDBJ databases">
        <title>Pervasive Adenine N6-methylation of Active Genes in Fungi.</title>
        <authorList>
            <consortium name="DOE Joint Genome Institute"/>
            <person name="Mondo S.J."/>
            <person name="Dannebaum R.O."/>
            <person name="Kuo R.C."/>
            <person name="Labutti K."/>
            <person name="Haridas S."/>
            <person name="Kuo A."/>
            <person name="Salamov A."/>
            <person name="Ahrendt S.R."/>
            <person name="Lipzen A."/>
            <person name="Sullivan W."/>
            <person name="Andreopoulos W.B."/>
            <person name="Clum A."/>
            <person name="Lindquist E."/>
            <person name="Daum C."/>
            <person name="Ramamoorthy G.K."/>
            <person name="Gryganskyi A."/>
            <person name="Culley D."/>
            <person name="Magnuson J.K."/>
            <person name="James T.Y."/>
            <person name="O'Malley M.A."/>
            <person name="Stajich J.E."/>
            <person name="Spatafora J.W."/>
            <person name="Visel A."/>
            <person name="Grigoriev I.V."/>
        </authorList>
    </citation>
    <scope>NUCLEOTIDE SEQUENCE [LARGE SCALE GENOMIC DNA]</scope>
    <source>
        <strain evidence="11 12">NRRL 1336</strain>
    </source>
</reference>
<evidence type="ECO:0000256" key="6">
    <source>
        <dbReference type="ARBA" id="ARBA00022884"/>
    </source>
</evidence>
<evidence type="ECO:0000259" key="9">
    <source>
        <dbReference type="PROSITE" id="PS51192"/>
    </source>
</evidence>
<dbReference type="AlphaFoldDB" id="A0A1X2IJ01"/>
<dbReference type="SMART" id="SM00490">
    <property type="entry name" value="HELICc"/>
    <property type="match status" value="1"/>
</dbReference>
<dbReference type="SUPFAM" id="SSF52540">
    <property type="entry name" value="P-loop containing nucleoside triphosphate hydrolases"/>
    <property type="match status" value="1"/>
</dbReference>
<dbReference type="PROSITE" id="PS51192">
    <property type="entry name" value="HELICASE_ATP_BIND_1"/>
    <property type="match status" value="1"/>
</dbReference>
<dbReference type="Proteomes" id="UP000193560">
    <property type="component" value="Unassembled WGS sequence"/>
</dbReference>
<dbReference type="PANTHER" id="PTHR47959">
    <property type="entry name" value="ATP-DEPENDENT RNA HELICASE RHLE-RELATED"/>
    <property type="match status" value="1"/>
</dbReference>
<keyword evidence="3 11" id="KW-0378">Hydrolase</keyword>
<dbReference type="InterPro" id="IPR011545">
    <property type="entry name" value="DEAD/DEAH_box_helicase_dom"/>
</dbReference>
<dbReference type="InterPro" id="IPR027417">
    <property type="entry name" value="P-loop_NTPase"/>
</dbReference>
<comment type="caution">
    <text evidence="11">The sequence shown here is derived from an EMBL/GenBank/DDBJ whole genome shotgun (WGS) entry which is preliminary data.</text>
</comment>
<evidence type="ECO:0000256" key="5">
    <source>
        <dbReference type="ARBA" id="ARBA00022840"/>
    </source>
</evidence>
<dbReference type="InterPro" id="IPR001650">
    <property type="entry name" value="Helicase_C-like"/>
</dbReference>
<dbReference type="EMBL" id="MCGE01000010">
    <property type="protein sequence ID" value="ORZ17283.1"/>
    <property type="molecule type" value="Genomic_DNA"/>
</dbReference>
<evidence type="ECO:0000256" key="2">
    <source>
        <dbReference type="ARBA" id="ARBA00022741"/>
    </source>
</evidence>
<feature type="compositionally biased region" description="Acidic residues" evidence="8">
    <location>
        <begin position="195"/>
        <end position="208"/>
    </location>
</feature>
<feature type="compositionally biased region" description="Low complexity" evidence="8">
    <location>
        <begin position="211"/>
        <end position="222"/>
    </location>
</feature>
<dbReference type="GO" id="GO:0005829">
    <property type="term" value="C:cytosol"/>
    <property type="evidence" value="ECO:0007669"/>
    <property type="project" value="TreeGrafter"/>
</dbReference>
<feature type="domain" description="Helicase ATP-binding" evidence="9">
    <location>
        <begin position="368"/>
        <end position="569"/>
    </location>
</feature>
<dbReference type="EC" id="3.6.4.13" evidence="1"/>
<feature type="region of interest" description="Disordered" evidence="8">
    <location>
        <begin position="296"/>
        <end position="319"/>
    </location>
</feature>
<evidence type="ECO:0000259" key="10">
    <source>
        <dbReference type="PROSITE" id="PS51194"/>
    </source>
</evidence>
<evidence type="ECO:0000256" key="1">
    <source>
        <dbReference type="ARBA" id="ARBA00012552"/>
    </source>
</evidence>
<dbReference type="GO" id="GO:0003724">
    <property type="term" value="F:RNA helicase activity"/>
    <property type="evidence" value="ECO:0007669"/>
    <property type="project" value="UniProtKB-EC"/>
</dbReference>
<feature type="region of interest" description="Disordered" evidence="8">
    <location>
        <begin position="871"/>
        <end position="895"/>
    </location>
</feature>
<evidence type="ECO:0000256" key="4">
    <source>
        <dbReference type="ARBA" id="ARBA00022806"/>
    </source>
</evidence>
<dbReference type="SMART" id="SM00487">
    <property type="entry name" value="DEXDc"/>
    <property type="match status" value="1"/>
</dbReference>
<proteinExistence type="predicted"/>
<evidence type="ECO:0000256" key="7">
    <source>
        <dbReference type="ARBA" id="ARBA00047984"/>
    </source>
</evidence>
<dbReference type="InterPro" id="IPR000629">
    <property type="entry name" value="RNA-helicase_DEAD-box_CS"/>
</dbReference>
<dbReference type="GO" id="GO:0005524">
    <property type="term" value="F:ATP binding"/>
    <property type="evidence" value="ECO:0007669"/>
    <property type="project" value="UniProtKB-KW"/>
</dbReference>
<sequence>MGKAKKSNAKKVTETRKSNSFQVKDIKKAGAAAAASGSKHKKRSIEAVDNNQDDNEYEDLGMVDDWDWNEVTTPSNMFMGDDSTGFLCLEEISDVEVDYEGDDTIGKLVKFKRKKKADRKSGRKAQPMKPLEDIDMGDFYDVDTFSEEALLAQKRQGSTVETESVVENVAQDDMETADDTTTVDATATIELAAASDDDDDDDDDDNMDQETVAPTPATTSTATKEKGKASLNGKELTKKQRIVEKLKTRIQKQETEDAAADATKLDEKEKVKRRQLLKKLRSLQKKLESEIETALAQREAKNKPKAVAETAKGSEAKSSNTFVRPNVEDVDQSIDISAWGQLDLCEPIVNALKYYKFCEPTLVQTRSLPKALEGRDIIGVAETGSGKTLAFGIPIVDAILKRKEQIKGLTGLILAPTRELAIQVKDHIRNIAVFGHVNVVAIVGGMSIQKQQRQLKDVPDIIVATPGRLWELLSTNQTYMDMLKDIKFLVLDEADRMLEKGHFEELSNLLRELSTKLQNTSEWPEEVDGGQKKIIERDVGVHQTFIFTATMDKDIIFNVKSKKTPAKSKGTLADLVRRIEFADKNPVLVDVTSEKRVASRLVEAKVDCLKTEKDLYVYYLVTRYPGRTIIFVNSIDAIRRLVPIFRLLGVEVLGLHAQMQQKQRLKNLDRFKENSKAVLVASDVAARGLDIPLVEHVIHYQLPRSGEIYVHRSGRTARANRDGISLLLCGPDEMKVYRKLVQTLRKGEKYPDFPIDLGILRAMKKRVQLATEIDKLEHQENKVTHDDNWMRNMAKEMDMEFDEDMVKGNNNSREETEHQFEKDRAKVRSLRYELKDLLKTPMLPDGASTRYLTGSAISGLMDRLLENEADPTMLPAHGSSKAVDDAKSFKKRKLQ</sequence>
<evidence type="ECO:0000313" key="11">
    <source>
        <dbReference type="EMBL" id="ORZ17283.1"/>
    </source>
</evidence>
<keyword evidence="5" id="KW-0067">ATP-binding</keyword>
<accession>A0A1X2IJ01</accession>
<dbReference type="InterPro" id="IPR014001">
    <property type="entry name" value="Helicase_ATP-bd"/>
</dbReference>
<dbReference type="GO" id="GO:0003723">
    <property type="term" value="F:RNA binding"/>
    <property type="evidence" value="ECO:0007669"/>
    <property type="project" value="UniProtKB-KW"/>
</dbReference>
<keyword evidence="6" id="KW-0694">RNA-binding</keyword>
<dbReference type="InterPro" id="IPR050079">
    <property type="entry name" value="DEAD_box_RNA_helicase"/>
</dbReference>
<keyword evidence="4" id="KW-0347">Helicase</keyword>
<dbReference type="STRING" id="90262.A0A1X2IJ01"/>
<dbReference type="PROSITE" id="PS51194">
    <property type="entry name" value="HELICASE_CTER"/>
    <property type="match status" value="1"/>
</dbReference>